<protein>
    <submittedName>
        <fullName evidence="1">Uncharacterized protein</fullName>
    </submittedName>
</protein>
<dbReference type="AlphaFoldDB" id="A0A1S1HLG7"/>
<gene>
    <name evidence="1" type="ORF">BHE75_03377</name>
</gene>
<evidence type="ECO:0000313" key="2">
    <source>
        <dbReference type="Proteomes" id="UP000179467"/>
    </source>
</evidence>
<accession>A0A1S1HLG7</accession>
<proteinExistence type="predicted"/>
<dbReference type="Proteomes" id="UP000179467">
    <property type="component" value="Unassembled WGS sequence"/>
</dbReference>
<comment type="caution">
    <text evidence="1">The sequence shown here is derived from an EMBL/GenBank/DDBJ whole genome shotgun (WGS) entry which is preliminary data.</text>
</comment>
<sequence length="36" mass="3662">MAILNFLNFVGFARDDALPSAGPAPISAATKIMGLA</sequence>
<name>A0A1S1HLG7_9SPHN</name>
<dbReference type="EMBL" id="MIPT01000001">
    <property type="protein sequence ID" value="OHT21370.1"/>
    <property type="molecule type" value="Genomic_DNA"/>
</dbReference>
<keyword evidence="2" id="KW-1185">Reference proteome</keyword>
<reference evidence="1 2" key="1">
    <citation type="submission" date="2016-09" db="EMBL/GenBank/DDBJ databases">
        <title>Metabolic pathway, cell adaptation mechanisms and a novel monoxygenase revealed through proteogenomic-transcription analysis of a Sphingomonas haloaromaticamans strain degrading the fungicide ortho-phenylphenol.</title>
        <authorList>
            <person name="Perruchon C."/>
            <person name="Papadopoulou E.S."/>
            <person name="Rousidou C."/>
            <person name="Vasileiadis S."/>
            <person name="Tanou G."/>
            <person name="Amoutzias G."/>
            <person name="Molassiotis A."/>
            <person name="Karpouzas D.G."/>
        </authorList>
    </citation>
    <scope>NUCLEOTIDE SEQUENCE [LARGE SCALE GENOMIC DNA]</scope>
    <source>
        <strain evidence="1 2">P3</strain>
    </source>
</reference>
<evidence type="ECO:0000313" key="1">
    <source>
        <dbReference type="EMBL" id="OHT21370.1"/>
    </source>
</evidence>
<organism evidence="1 2">
    <name type="scientific">Edaphosphingomonas haloaromaticamans</name>
    <dbReference type="NCBI Taxonomy" id="653954"/>
    <lineage>
        <taxon>Bacteria</taxon>
        <taxon>Pseudomonadati</taxon>
        <taxon>Pseudomonadota</taxon>
        <taxon>Alphaproteobacteria</taxon>
        <taxon>Sphingomonadales</taxon>
        <taxon>Rhizorhabdaceae</taxon>
        <taxon>Edaphosphingomonas</taxon>
    </lineage>
</organism>